<name>A0ABR3FAP6_9AGAR</name>
<gene>
    <name evidence="6" type="ORF">V5O48_009630</name>
</gene>
<evidence type="ECO:0000259" key="5">
    <source>
        <dbReference type="PROSITE" id="PS50865"/>
    </source>
</evidence>
<keyword evidence="2 4" id="KW-0863">Zinc-finger</keyword>
<accession>A0ABR3FAP6</accession>
<reference evidence="6 7" key="1">
    <citation type="submission" date="2024-02" db="EMBL/GenBank/DDBJ databases">
        <title>A draft genome for the cacao thread blight pathogen Marasmius crinis-equi.</title>
        <authorList>
            <person name="Cohen S.P."/>
            <person name="Baruah I.K."/>
            <person name="Amoako-Attah I."/>
            <person name="Bukari Y."/>
            <person name="Meinhardt L.W."/>
            <person name="Bailey B.A."/>
        </authorList>
    </citation>
    <scope>NUCLEOTIDE SEQUENCE [LARGE SCALE GENOMIC DNA]</scope>
    <source>
        <strain evidence="6 7">GH-76</strain>
    </source>
</reference>
<keyword evidence="3" id="KW-0862">Zinc</keyword>
<evidence type="ECO:0000313" key="6">
    <source>
        <dbReference type="EMBL" id="KAL0572340.1"/>
    </source>
</evidence>
<evidence type="ECO:0000256" key="1">
    <source>
        <dbReference type="ARBA" id="ARBA00022723"/>
    </source>
</evidence>
<dbReference type="InterPro" id="IPR002893">
    <property type="entry name" value="Znf_MYND"/>
</dbReference>
<proteinExistence type="predicted"/>
<sequence length="587" mass="66031">MACRPKPPNKVDFDKFDGRTKQVFATFSRVVDDLMDEEDYLVPMAAARALERNWSLIWPWLVALTRAMVDDPPPSTPEGFRTLKMFIMMASVLLVYTTWVSDHIGDEEILVQDELVPLIESTPGILAILTEIWWRTSEMNLGGQEAKGPLHGIGLYLITLTRGMGTGSERVFTGEALAALESVLNTTCRHLYRAILKGIADEVALSCPDFTILRFHVMYLNMLRSTFPKSMTVPGLVAQGAIRWVLSVIMKLTIRSFEPYESYKHSDSVKALCLGECLQFLLFCTSHDLYTEIPVLDGGFLIHITKLQRLLVDYRHPLPNMPTPPASLVITLLQLFTNGAIHRPIMVRLVRWIRKLEGNRLQQGLVQALTRIGYPEIWSTLVEETHRRASTCRRFLFPASFMCRNEGCTNKEAYSFGSYLRCTGCQKHAYCSASCQKTAWKSHKELCKSVQGHLRAPDGRVGRTPGSLEIAALRYQFIIDIEESFGEKATVISNEYKAKHNVHPVIWLDYSALVLTLETRSGKHAVEKLRAMKANLVGGPQDLDDLSGGLIALGVIPYHGNDSPIVFSHRLGTTPEEAIRIAGRYQY</sequence>
<evidence type="ECO:0000256" key="2">
    <source>
        <dbReference type="ARBA" id="ARBA00022771"/>
    </source>
</evidence>
<organism evidence="6 7">
    <name type="scientific">Marasmius crinis-equi</name>
    <dbReference type="NCBI Taxonomy" id="585013"/>
    <lineage>
        <taxon>Eukaryota</taxon>
        <taxon>Fungi</taxon>
        <taxon>Dikarya</taxon>
        <taxon>Basidiomycota</taxon>
        <taxon>Agaricomycotina</taxon>
        <taxon>Agaricomycetes</taxon>
        <taxon>Agaricomycetidae</taxon>
        <taxon>Agaricales</taxon>
        <taxon>Marasmiineae</taxon>
        <taxon>Marasmiaceae</taxon>
        <taxon>Marasmius</taxon>
    </lineage>
</organism>
<feature type="domain" description="MYND-type" evidence="5">
    <location>
        <begin position="405"/>
        <end position="447"/>
    </location>
</feature>
<evidence type="ECO:0000256" key="4">
    <source>
        <dbReference type="PROSITE-ProRule" id="PRU00134"/>
    </source>
</evidence>
<protein>
    <recommendedName>
        <fullName evidence="5">MYND-type domain-containing protein</fullName>
    </recommendedName>
</protein>
<keyword evidence="7" id="KW-1185">Reference proteome</keyword>
<dbReference type="Gene3D" id="6.10.140.2220">
    <property type="match status" value="1"/>
</dbReference>
<comment type="caution">
    <text evidence="6">The sequence shown here is derived from an EMBL/GenBank/DDBJ whole genome shotgun (WGS) entry which is preliminary data.</text>
</comment>
<dbReference type="PROSITE" id="PS50865">
    <property type="entry name" value="ZF_MYND_2"/>
    <property type="match status" value="1"/>
</dbReference>
<dbReference type="EMBL" id="JBAHYK010000642">
    <property type="protein sequence ID" value="KAL0572340.1"/>
    <property type="molecule type" value="Genomic_DNA"/>
</dbReference>
<evidence type="ECO:0000313" key="7">
    <source>
        <dbReference type="Proteomes" id="UP001465976"/>
    </source>
</evidence>
<dbReference type="SUPFAM" id="SSF144232">
    <property type="entry name" value="HIT/MYND zinc finger-like"/>
    <property type="match status" value="1"/>
</dbReference>
<dbReference type="Proteomes" id="UP001465976">
    <property type="component" value="Unassembled WGS sequence"/>
</dbReference>
<evidence type="ECO:0000256" key="3">
    <source>
        <dbReference type="ARBA" id="ARBA00022833"/>
    </source>
</evidence>
<dbReference type="Pfam" id="PF01753">
    <property type="entry name" value="zf-MYND"/>
    <property type="match status" value="1"/>
</dbReference>
<keyword evidence="1" id="KW-0479">Metal-binding</keyword>